<dbReference type="InterPro" id="IPR016024">
    <property type="entry name" value="ARM-type_fold"/>
</dbReference>
<reference evidence="1" key="1">
    <citation type="submission" date="2021-02" db="EMBL/GenBank/DDBJ databases">
        <authorList>
            <person name="Nowell W R."/>
        </authorList>
    </citation>
    <scope>NUCLEOTIDE SEQUENCE</scope>
</reference>
<dbReference type="GO" id="GO:0000221">
    <property type="term" value="C:vacuolar proton-transporting V-type ATPase, V1 domain"/>
    <property type="evidence" value="ECO:0007669"/>
    <property type="project" value="InterPro"/>
</dbReference>
<gene>
    <name evidence="1" type="ORF">TMI583_LOCUS49672</name>
</gene>
<proteinExistence type="predicted"/>
<dbReference type="AlphaFoldDB" id="A0A8S2YBV7"/>
<dbReference type="SUPFAM" id="SSF48371">
    <property type="entry name" value="ARM repeat"/>
    <property type="match status" value="1"/>
</dbReference>
<dbReference type="InterPro" id="IPR004908">
    <property type="entry name" value="ATPase_V1-cplx_hsu"/>
</dbReference>
<comment type="caution">
    <text evidence="1">The sequence shown here is derived from an EMBL/GenBank/DDBJ whole genome shotgun (WGS) entry which is preliminary data.</text>
</comment>
<evidence type="ECO:0000313" key="2">
    <source>
        <dbReference type="Proteomes" id="UP000682733"/>
    </source>
</evidence>
<dbReference type="InterPro" id="IPR011989">
    <property type="entry name" value="ARM-like"/>
</dbReference>
<sequence length="89" mass="10275">MATSTVSQPTSTLRIAEDITRFRNVHNSPDDLESMTGTISNLQQQAQEVMKTKPTWQTYYQGQMIGKEDFEFISQYDQLNSEQRAKLLQ</sequence>
<dbReference type="Gene3D" id="1.25.10.10">
    <property type="entry name" value="Leucine-rich Repeat Variant"/>
    <property type="match status" value="1"/>
</dbReference>
<dbReference type="Pfam" id="PF03224">
    <property type="entry name" value="V-ATPase_H_N"/>
    <property type="match status" value="1"/>
</dbReference>
<feature type="non-terminal residue" evidence="1">
    <location>
        <position position="89"/>
    </location>
</feature>
<name>A0A8S2YBV7_9BILA</name>
<accession>A0A8S2YBV7</accession>
<dbReference type="GO" id="GO:0046961">
    <property type="term" value="F:proton-transporting ATPase activity, rotational mechanism"/>
    <property type="evidence" value="ECO:0007669"/>
    <property type="project" value="InterPro"/>
</dbReference>
<organism evidence="1 2">
    <name type="scientific">Didymodactylos carnosus</name>
    <dbReference type="NCBI Taxonomy" id="1234261"/>
    <lineage>
        <taxon>Eukaryota</taxon>
        <taxon>Metazoa</taxon>
        <taxon>Spiralia</taxon>
        <taxon>Gnathifera</taxon>
        <taxon>Rotifera</taxon>
        <taxon>Eurotatoria</taxon>
        <taxon>Bdelloidea</taxon>
        <taxon>Philodinida</taxon>
        <taxon>Philodinidae</taxon>
        <taxon>Didymodactylos</taxon>
    </lineage>
</organism>
<evidence type="ECO:0000313" key="1">
    <source>
        <dbReference type="EMBL" id="CAF4551659.1"/>
    </source>
</evidence>
<dbReference type="EMBL" id="CAJOBA010110427">
    <property type="protein sequence ID" value="CAF4551659.1"/>
    <property type="molecule type" value="Genomic_DNA"/>
</dbReference>
<dbReference type="Proteomes" id="UP000682733">
    <property type="component" value="Unassembled WGS sequence"/>
</dbReference>
<protein>
    <submittedName>
        <fullName evidence="1">Uncharacterized protein</fullName>
    </submittedName>
</protein>